<dbReference type="Pfam" id="PF00892">
    <property type="entry name" value="EamA"/>
    <property type="match status" value="2"/>
</dbReference>
<keyword evidence="3" id="KW-0812">Transmembrane</keyword>
<keyword evidence="5" id="KW-0472">Membrane</keyword>
<dbReference type="GO" id="GO:0016020">
    <property type="term" value="C:membrane"/>
    <property type="evidence" value="ECO:0007669"/>
    <property type="project" value="UniProtKB-SubCell"/>
</dbReference>
<accession>N1M2R1</accession>
<sequence>MADLTAHRSPASAVALVLAASALFGTTGTAQALGSRALGVPLDAVAVGAGRIVLAGTVLALFARARGPLFPAGRRLPTLLGAGGVVMYQLGFFTAVQTAGVAAGTMIALGSGPAFTGLLQWLVSRRRPGRVWAVSTAIAVVGLVLIVAGSGGGTSAGAGSVAAGALPALAAGLGYATYTVAGAALLGRGATPAASMGAMFGLAAVPMAAILLAQWPGGLDSAAGATTVVYLALVPTVLAYLLFALGLRTLSPAAVTTLTLAEPVVAAVLGVLVLGERLGPVALAGTVVVVAALTLLGRNLGGGVSAR</sequence>
<dbReference type="InterPro" id="IPR037185">
    <property type="entry name" value="EmrE-like"/>
</dbReference>
<dbReference type="RefSeq" id="WP_006930541.1">
    <property type="nucleotide sequence ID" value="NZ_BAAAYP010000015.1"/>
</dbReference>
<evidence type="ECO:0000256" key="1">
    <source>
        <dbReference type="ARBA" id="ARBA00004141"/>
    </source>
</evidence>
<evidence type="ECO:0000256" key="3">
    <source>
        <dbReference type="ARBA" id="ARBA00022692"/>
    </source>
</evidence>
<dbReference type="AlphaFoldDB" id="N1M2R1"/>
<dbReference type="Proteomes" id="UP001163947">
    <property type="component" value="Chromosome"/>
</dbReference>
<organism evidence="6 7">
    <name type="scientific">Rhodococcus aetherivorans</name>
    <dbReference type="NCBI Taxonomy" id="191292"/>
    <lineage>
        <taxon>Bacteria</taxon>
        <taxon>Bacillati</taxon>
        <taxon>Actinomycetota</taxon>
        <taxon>Actinomycetes</taxon>
        <taxon>Mycobacteriales</taxon>
        <taxon>Nocardiaceae</taxon>
        <taxon>Rhodococcus</taxon>
    </lineage>
</organism>
<accession>A0A059MRB0</accession>
<protein>
    <submittedName>
        <fullName evidence="6">EamA family transporter</fullName>
    </submittedName>
</protein>
<proteinExistence type="inferred from homology"/>
<dbReference type="EMBL" id="CP106982">
    <property type="protein sequence ID" value="UYF92407.1"/>
    <property type="molecule type" value="Genomic_DNA"/>
</dbReference>
<reference evidence="6" key="1">
    <citation type="submission" date="2022-09" db="EMBL/GenBank/DDBJ databases">
        <title>The genome sequence of Rhodococcus aetherivorans N1.</title>
        <authorList>
            <person name="Jiang W."/>
        </authorList>
    </citation>
    <scope>NUCLEOTIDE SEQUENCE</scope>
    <source>
        <strain evidence="6">N1</strain>
    </source>
</reference>
<evidence type="ECO:0000313" key="6">
    <source>
        <dbReference type="EMBL" id="UYF92407.1"/>
    </source>
</evidence>
<dbReference type="SUPFAM" id="SSF103481">
    <property type="entry name" value="Multidrug resistance efflux transporter EmrE"/>
    <property type="match status" value="2"/>
</dbReference>
<name>N1M2R1_9NOCA</name>
<evidence type="ECO:0000256" key="5">
    <source>
        <dbReference type="ARBA" id="ARBA00023136"/>
    </source>
</evidence>
<dbReference type="PANTHER" id="PTHR32322">
    <property type="entry name" value="INNER MEMBRANE TRANSPORTER"/>
    <property type="match status" value="1"/>
</dbReference>
<dbReference type="InterPro" id="IPR050638">
    <property type="entry name" value="AA-Vitamin_Transporters"/>
</dbReference>
<dbReference type="GeneID" id="83622383"/>
<dbReference type="InterPro" id="IPR000620">
    <property type="entry name" value="EamA_dom"/>
</dbReference>
<dbReference type="PANTHER" id="PTHR32322:SF2">
    <property type="entry name" value="EAMA DOMAIN-CONTAINING PROTEIN"/>
    <property type="match status" value="1"/>
</dbReference>
<comment type="subcellular location">
    <subcellularLocation>
        <location evidence="1">Membrane</location>
        <topology evidence="1">Multi-pass membrane protein</topology>
    </subcellularLocation>
</comment>
<accession>A0A0F6Y9M0</accession>
<evidence type="ECO:0000256" key="4">
    <source>
        <dbReference type="ARBA" id="ARBA00022989"/>
    </source>
</evidence>
<dbReference type="KEGG" id="rav:AAT18_10840"/>
<comment type="similarity">
    <text evidence="2">Belongs to the EamA transporter family.</text>
</comment>
<evidence type="ECO:0000256" key="2">
    <source>
        <dbReference type="ARBA" id="ARBA00007362"/>
    </source>
</evidence>
<keyword evidence="4" id="KW-1133">Transmembrane helix</keyword>
<evidence type="ECO:0000313" key="7">
    <source>
        <dbReference type="Proteomes" id="UP001163947"/>
    </source>
</evidence>
<gene>
    <name evidence="6" type="ORF">OCS65_18160</name>
</gene>